<reference evidence="2" key="1">
    <citation type="submission" date="2019-02" db="EMBL/GenBank/DDBJ databases">
        <authorList>
            <person name="Gruber-Vodicka R. H."/>
            <person name="Seah K. B. B."/>
        </authorList>
    </citation>
    <scope>NUCLEOTIDE SEQUENCE</scope>
    <source>
        <strain evidence="3">BECK_BY2</strain>
        <strain evidence="2">BECK_BY3</strain>
    </source>
</reference>
<dbReference type="EMBL" id="CAADFY010000028">
    <property type="protein sequence ID" value="VFK53761.1"/>
    <property type="molecule type" value="Genomic_DNA"/>
</dbReference>
<dbReference type="SUPFAM" id="SSF52540">
    <property type="entry name" value="P-loop containing nucleoside triphosphate hydrolases"/>
    <property type="match status" value="1"/>
</dbReference>
<evidence type="ECO:0000256" key="1">
    <source>
        <dbReference type="SAM" id="MobiDB-lite"/>
    </source>
</evidence>
<sequence>MPPQPTDKPVPQYDPRTLTTPGGAVSIDARFYIERPVDALVLERVRTDRALLTLRGARQSGKTSLMLRIHAAGASGQLPLRSAFVDVQAMPLESLQSLEAAWIHLAEEIADQLGLPPFQWAGKGNHERGFKRFLQDSVFAEDDTPLLICLDEADRLFSTPLRQEFFASLRACWNRGAIDPVWKKVRWLLGTSSDPVFFIEDLTQSPFNVGTKVKLDNFHTAQVSEFARRLGLSEPVHDIMTYVGGRPYLVHLLLYHLARNPENRADLFDGVSAGHGVFRDHLHRYLIQFQQDAPLTAAMGDLLAGRQVTIIKFADRLEAAGLATCDENNRYHPACRLYEEFFGNALARNKP</sequence>
<evidence type="ECO:0000313" key="3">
    <source>
        <dbReference type="EMBL" id="VFK67814.1"/>
    </source>
</evidence>
<dbReference type="AlphaFoldDB" id="A0A450ZJ03"/>
<dbReference type="Pfam" id="PF14516">
    <property type="entry name" value="AAA_35"/>
    <property type="match status" value="1"/>
</dbReference>
<organism evidence="2">
    <name type="scientific">Candidatus Kentrum sp. TUN</name>
    <dbReference type="NCBI Taxonomy" id="2126343"/>
    <lineage>
        <taxon>Bacteria</taxon>
        <taxon>Pseudomonadati</taxon>
        <taxon>Pseudomonadota</taxon>
        <taxon>Gammaproteobacteria</taxon>
        <taxon>Candidatus Kentrum</taxon>
    </lineage>
</organism>
<dbReference type="InterPro" id="IPR027417">
    <property type="entry name" value="P-loop_NTPase"/>
</dbReference>
<name>A0A450ZJ03_9GAMM</name>
<accession>A0A450ZJ03</accession>
<protein>
    <submittedName>
        <fullName evidence="2">AAA-like domain-containing protein</fullName>
    </submittedName>
</protein>
<evidence type="ECO:0000313" key="2">
    <source>
        <dbReference type="EMBL" id="VFK53761.1"/>
    </source>
</evidence>
<gene>
    <name evidence="3" type="ORF">BECKTUN1418E_GA0071001_11602</name>
    <name evidence="2" type="ORF">BECKTUN1418F_GA0071002_102815</name>
</gene>
<dbReference type="EMBL" id="CAADFV010000160">
    <property type="protein sequence ID" value="VFK67814.1"/>
    <property type="molecule type" value="Genomic_DNA"/>
</dbReference>
<dbReference type="Gene3D" id="3.40.50.300">
    <property type="entry name" value="P-loop containing nucleotide triphosphate hydrolases"/>
    <property type="match status" value="1"/>
</dbReference>
<proteinExistence type="predicted"/>
<feature type="region of interest" description="Disordered" evidence="1">
    <location>
        <begin position="1"/>
        <end position="21"/>
    </location>
</feature>